<feature type="transmembrane region" description="Helical" evidence="5">
    <location>
        <begin position="12"/>
        <end position="32"/>
    </location>
</feature>
<name>A0ABU9HHE7_9GAMM</name>
<protein>
    <submittedName>
        <fullName evidence="6">ABC transporter permease</fullName>
    </submittedName>
</protein>
<evidence type="ECO:0000256" key="2">
    <source>
        <dbReference type="ARBA" id="ARBA00022692"/>
    </source>
</evidence>
<evidence type="ECO:0000256" key="4">
    <source>
        <dbReference type="ARBA" id="ARBA00023136"/>
    </source>
</evidence>
<evidence type="ECO:0000256" key="3">
    <source>
        <dbReference type="ARBA" id="ARBA00022989"/>
    </source>
</evidence>
<sequence length="71" mass="7841">HGAVTLLLRQLGILGNFVLYSSSGLLALYIYFQIPVGALLLYPAFYALKIDAYVASMLLGAISRQYWMKIG</sequence>
<dbReference type="SUPFAM" id="SSF161098">
    <property type="entry name" value="MetI-like"/>
    <property type="match status" value="1"/>
</dbReference>
<comment type="subcellular location">
    <subcellularLocation>
        <location evidence="1">Membrane</location>
        <topology evidence="1">Multi-pass membrane protein</topology>
    </subcellularLocation>
</comment>
<comment type="caution">
    <text evidence="6">The sequence shown here is derived from an EMBL/GenBank/DDBJ whole genome shotgun (WGS) entry which is preliminary data.</text>
</comment>
<evidence type="ECO:0000256" key="5">
    <source>
        <dbReference type="SAM" id="Phobius"/>
    </source>
</evidence>
<evidence type="ECO:0000256" key="1">
    <source>
        <dbReference type="ARBA" id="ARBA00004141"/>
    </source>
</evidence>
<dbReference type="Proteomes" id="UP001366060">
    <property type="component" value="Unassembled WGS sequence"/>
</dbReference>
<dbReference type="EMBL" id="JBAKBA010000334">
    <property type="protein sequence ID" value="MEL0661133.1"/>
    <property type="molecule type" value="Genomic_DNA"/>
</dbReference>
<feature type="non-terminal residue" evidence="6">
    <location>
        <position position="71"/>
    </location>
</feature>
<reference evidence="6 7" key="1">
    <citation type="submission" date="2024-02" db="EMBL/GenBank/DDBJ databases">
        <title>Bacteria isolated from the canopy kelp, Nereocystis luetkeana.</title>
        <authorList>
            <person name="Pfister C.A."/>
            <person name="Younker I.T."/>
            <person name="Light S.H."/>
        </authorList>
    </citation>
    <scope>NUCLEOTIDE SEQUENCE [LARGE SCALE GENOMIC DNA]</scope>
    <source>
        <strain evidence="6 7">TI.2.07</strain>
    </source>
</reference>
<keyword evidence="2 5" id="KW-0812">Transmembrane</keyword>
<dbReference type="InterPro" id="IPR035906">
    <property type="entry name" value="MetI-like_sf"/>
</dbReference>
<proteinExistence type="predicted"/>
<keyword evidence="7" id="KW-1185">Reference proteome</keyword>
<evidence type="ECO:0000313" key="7">
    <source>
        <dbReference type="Proteomes" id="UP001366060"/>
    </source>
</evidence>
<organism evidence="6 7">
    <name type="scientific">Psychromonas arctica</name>
    <dbReference type="NCBI Taxonomy" id="168275"/>
    <lineage>
        <taxon>Bacteria</taxon>
        <taxon>Pseudomonadati</taxon>
        <taxon>Pseudomonadota</taxon>
        <taxon>Gammaproteobacteria</taxon>
        <taxon>Alteromonadales</taxon>
        <taxon>Psychromonadaceae</taxon>
        <taxon>Psychromonas</taxon>
    </lineage>
</organism>
<feature type="transmembrane region" description="Helical" evidence="5">
    <location>
        <begin position="44"/>
        <end position="62"/>
    </location>
</feature>
<accession>A0ABU9HHE7</accession>
<keyword evidence="3 5" id="KW-1133">Transmembrane helix</keyword>
<keyword evidence="4 5" id="KW-0472">Membrane</keyword>
<evidence type="ECO:0000313" key="6">
    <source>
        <dbReference type="EMBL" id="MEL0661133.1"/>
    </source>
</evidence>
<gene>
    <name evidence="6" type="ORF">V6255_18715</name>
</gene>
<feature type="non-terminal residue" evidence="6">
    <location>
        <position position="1"/>
    </location>
</feature>